<dbReference type="AlphaFoldDB" id="A0A078GWP4"/>
<dbReference type="EMBL" id="HG994359">
    <property type="protein sequence ID" value="CAF2097737.1"/>
    <property type="molecule type" value="Genomic_DNA"/>
</dbReference>
<proteinExistence type="predicted"/>
<dbReference type="Gramene" id="CDY29607">
    <property type="protein sequence ID" value="CDY29607"/>
    <property type="gene ID" value="GSBRNA2T00043348001"/>
</dbReference>
<gene>
    <name evidence="3" type="primary">BnaA05g15630D</name>
    <name evidence="2" type="ORF">DARMORV10_A05P19920.1</name>
    <name evidence="3" type="ORF">GSBRNA2T00043348001</name>
</gene>
<dbReference type="PaxDb" id="3708-A0A078GWP4"/>
<sequence length="77" mass="8698">MPLVSRNNPSQSQTCSTGGQPSRHPLRYDHFLKSNGISAVDFPRLIFLCPQLFSATFSISQTNPVFDEIKKEKKVKM</sequence>
<reference evidence="3" key="2">
    <citation type="submission" date="2014-06" db="EMBL/GenBank/DDBJ databases">
        <authorList>
            <person name="Genoscope - CEA"/>
        </authorList>
    </citation>
    <scope>NUCLEOTIDE SEQUENCE</scope>
</reference>
<dbReference type="EMBL" id="LK032240">
    <property type="protein sequence ID" value="CDY29607.1"/>
    <property type="molecule type" value="Genomic_DNA"/>
</dbReference>
<reference evidence="3 4" key="1">
    <citation type="journal article" date="2014" name="Science">
        <title>Plant genetics. Early allopolyploid evolution in the post-Neolithic Brassica napus oilseed genome.</title>
        <authorList>
            <person name="Chalhoub B."/>
            <person name="Denoeud F."/>
            <person name="Liu S."/>
            <person name="Parkin I.A."/>
            <person name="Tang H."/>
            <person name="Wang X."/>
            <person name="Chiquet J."/>
            <person name="Belcram H."/>
            <person name="Tong C."/>
            <person name="Samans B."/>
            <person name="Correa M."/>
            <person name="Da Silva C."/>
            <person name="Just J."/>
            <person name="Falentin C."/>
            <person name="Koh C.S."/>
            <person name="Le Clainche I."/>
            <person name="Bernard M."/>
            <person name="Bento P."/>
            <person name="Noel B."/>
            <person name="Labadie K."/>
            <person name="Alberti A."/>
            <person name="Charles M."/>
            <person name="Arnaud D."/>
            <person name="Guo H."/>
            <person name="Daviaud C."/>
            <person name="Alamery S."/>
            <person name="Jabbari K."/>
            <person name="Zhao M."/>
            <person name="Edger P.P."/>
            <person name="Chelaifa H."/>
            <person name="Tack D."/>
            <person name="Lassalle G."/>
            <person name="Mestiri I."/>
            <person name="Schnel N."/>
            <person name="Le Paslier M.C."/>
            <person name="Fan G."/>
            <person name="Renault V."/>
            <person name="Bayer P.E."/>
            <person name="Golicz A.A."/>
            <person name="Manoli S."/>
            <person name="Lee T.H."/>
            <person name="Thi V.H."/>
            <person name="Chalabi S."/>
            <person name="Hu Q."/>
            <person name="Fan C."/>
            <person name="Tollenaere R."/>
            <person name="Lu Y."/>
            <person name="Battail C."/>
            <person name="Shen J."/>
            <person name="Sidebottom C.H."/>
            <person name="Wang X."/>
            <person name="Canaguier A."/>
            <person name="Chauveau A."/>
            <person name="Berard A."/>
            <person name="Deniot G."/>
            <person name="Guan M."/>
            <person name="Liu Z."/>
            <person name="Sun F."/>
            <person name="Lim Y.P."/>
            <person name="Lyons E."/>
            <person name="Town C.D."/>
            <person name="Bancroft I."/>
            <person name="Wang X."/>
            <person name="Meng J."/>
            <person name="Ma J."/>
            <person name="Pires J.C."/>
            <person name="King G.J."/>
            <person name="Brunel D."/>
            <person name="Delourme R."/>
            <person name="Renard M."/>
            <person name="Aury J.M."/>
            <person name="Adams K.L."/>
            <person name="Batley J."/>
            <person name="Snowdon R.J."/>
            <person name="Tost J."/>
            <person name="Edwards D."/>
            <person name="Zhou Y."/>
            <person name="Hua W."/>
            <person name="Sharpe A.G."/>
            <person name="Paterson A.H."/>
            <person name="Guan C."/>
            <person name="Wincker P."/>
        </authorList>
    </citation>
    <scope>NUCLEOTIDE SEQUENCE [LARGE SCALE GENOMIC DNA]</scope>
    <source>
        <strain evidence="4">cv. Darmor-bzh</strain>
    </source>
</reference>
<protein>
    <submittedName>
        <fullName evidence="2">(rape) hypothetical protein</fullName>
    </submittedName>
    <submittedName>
        <fullName evidence="3">BnaA05g15630D protein</fullName>
    </submittedName>
</protein>
<evidence type="ECO:0000313" key="3">
    <source>
        <dbReference type="EMBL" id="CDY29607.1"/>
    </source>
</evidence>
<dbReference type="Proteomes" id="UP001295469">
    <property type="component" value="Chromosome A05"/>
</dbReference>
<keyword evidence="4" id="KW-1185">Reference proteome</keyword>
<organism evidence="3 4">
    <name type="scientific">Brassica napus</name>
    <name type="common">Rape</name>
    <dbReference type="NCBI Taxonomy" id="3708"/>
    <lineage>
        <taxon>Eukaryota</taxon>
        <taxon>Viridiplantae</taxon>
        <taxon>Streptophyta</taxon>
        <taxon>Embryophyta</taxon>
        <taxon>Tracheophyta</taxon>
        <taxon>Spermatophyta</taxon>
        <taxon>Magnoliopsida</taxon>
        <taxon>eudicotyledons</taxon>
        <taxon>Gunneridae</taxon>
        <taxon>Pentapetalae</taxon>
        <taxon>rosids</taxon>
        <taxon>malvids</taxon>
        <taxon>Brassicales</taxon>
        <taxon>Brassicaceae</taxon>
        <taxon>Brassiceae</taxon>
        <taxon>Brassica</taxon>
    </lineage>
</organism>
<feature type="region of interest" description="Disordered" evidence="1">
    <location>
        <begin position="1"/>
        <end position="22"/>
    </location>
</feature>
<reference evidence="2" key="3">
    <citation type="submission" date="2021-01" db="EMBL/GenBank/DDBJ databases">
        <authorList>
            <consortium name="Genoscope - CEA"/>
            <person name="William W."/>
        </authorList>
    </citation>
    <scope>NUCLEOTIDE SEQUENCE</scope>
</reference>
<evidence type="ECO:0000313" key="4">
    <source>
        <dbReference type="Proteomes" id="UP000028999"/>
    </source>
</evidence>
<evidence type="ECO:0000313" key="2">
    <source>
        <dbReference type="EMBL" id="CAF2097737.1"/>
    </source>
</evidence>
<feature type="compositionally biased region" description="Polar residues" evidence="1">
    <location>
        <begin position="1"/>
        <end position="20"/>
    </location>
</feature>
<dbReference type="Proteomes" id="UP000028999">
    <property type="component" value="Unassembled WGS sequence"/>
</dbReference>
<evidence type="ECO:0000256" key="1">
    <source>
        <dbReference type="SAM" id="MobiDB-lite"/>
    </source>
</evidence>
<accession>A0A078GWP4</accession>
<dbReference type="OMA" id="HPLRYDH"/>
<name>A0A078GWP4_BRANA</name>